<sequence length="346" mass="38206">MRRIPAGENPWGLFGWKPPKRSRPEKAPSEDPSRDTLGIHPSQDAFGEIARADSGRYIPAESWGDAEPKGTSDNPKIGDPPGLKTHRRHGRTAAASFQPRVGGDFVPVEQLPDGGRTPEEELLYREEMGADNGEGDDYISDYPQVPVDSVPEEGRRPGVHSLPEAKPSGDGLRGEQEIKPAAIEPGKDHGAVTGGDRAARSESLLESGWIHSEHNDDSSPYNVPTVGMGKEVVMEFGGYKDRGRREGVKQSGKSKRLRAELELRAKKSAARERVYNEFMARKRKEEDTIKAEIQKRDQEIDAASMRQMGAIIGNVPPHELRFVYDAEIKRLARARGKKPPRTPAKT</sequence>
<dbReference type="STRING" id="1619044.UY92_C0003G0006"/>
<feature type="region of interest" description="Disordered" evidence="1">
    <location>
        <begin position="1"/>
        <end position="117"/>
    </location>
</feature>
<comment type="caution">
    <text evidence="2">The sequence shown here is derived from an EMBL/GenBank/DDBJ whole genome shotgun (WGS) entry which is preliminary data.</text>
</comment>
<reference evidence="2 3" key="1">
    <citation type="journal article" date="2015" name="Nature">
        <title>rRNA introns, odd ribosomes, and small enigmatic genomes across a large radiation of phyla.</title>
        <authorList>
            <person name="Brown C.T."/>
            <person name="Hug L.A."/>
            <person name="Thomas B.C."/>
            <person name="Sharon I."/>
            <person name="Castelle C.J."/>
            <person name="Singh A."/>
            <person name="Wilkins M.J."/>
            <person name="Williams K.H."/>
            <person name="Banfield J.F."/>
        </authorList>
    </citation>
    <scope>NUCLEOTIDE SEQUENCE [LARGE SCALE GENOMIC DNA]</scope>
</reference>
<accession>A0A0G1YHW8</accession>
<proteinExistence type="predicted"/>
<protein>
    <submittedName>
        <fullName evidence="2">Uncharacterized protein</fullName>
    </submittedName>
</protein>
<dbReference type="AlphaFoldDB" id="A0A0G1YHW8"/>
<name>A0A0G1YHW8_9BACT</name>
<dbReference type="Proteomes" id="UP000033870">
    <property type="component" value="Unassembled WGS sequence"/>
</dbReference>
<evidence type="ECO:0000256" key="1">
    <source>
        <dbReference type="SAM" id="MobiDB-lite"/>
    </source>
</evidence>
<gene>
    <name evidence="2" type="ORF">UY92_C0003G0006</name>
</gene>
<feature type="region of interest" description="Disordered" evidence="1">
    <location>
        <begin position="130"/>
        <end position="200"/>
    </location>
</feature>
<organism evidence="2 3">
    <name type="scientific">Candidatus Magasanikbacteria bacterium GW2011_GWA2_56_11</name>
    <dbReference type="NCBI Taxonomy" id="1619044"/>
    <lineage>
        <taxon>Bacteria</taxon>
        <taxon>Candidatus Magasanikiibacteriota</taxon>
    </lineage>
</organism>
<evidence type="ECO:0000313" key="3">
    <source>
        <dbReference type="Proteomes" id="UP000033870"/>
    </source>
</evidence>
<dbReference type="EMBL" id="LCRX01000003">
    <property type="protein sequence ID" value="KKW42800.1"/>
    <property type="molecule type" value="Genomic_DNA"/>
</dbReference>
<feature type="compositionally biased region" description="Basic and acidic residues" evidence="1">
    <location>
        <begin position="22"/>
        <end position="34"/>
    </location>
</feature>
<evidence type="ECO:0000313" key="2">
    <source>
        <dbReference type="EMBL" id="KKW42800.1"/>
    </source>
</evidence>